<organism evidence="1 2">
    <name type="scientific">Ganoderma sinense ZZ0214-1</name>
    <dbReference type="NCBI Taxonomy" id="1077348"/>
    <lineage>
        <taxon>Eukaryota</taxon>
        <taxon>Fungi</taxon>
        <taxon>Dikarya</taxon>
        <taxon>Basidiomycota</taxon>
        <taxon>Agaricomycotina</taxon>
        <taxon>Agaricomycetes</taxon>
        <taxon>Polyporales</taxon>
        <taxon>Polyporaceae</taxon>
        <taxon>Ganoderma</taxon>
    </lineage>
</organism>
<evidence type="ECO:0000313" key="1">
    <source>
        <dbReference type="EMBL" id="PIL28475.1"/>
    </source>
</evidence>
<gene>
    <name evidence="1" type="ORF">GSI_08513</name>
</gene>
<sequence>MLEAMDVLALPGAGATEIESDRLHRLHAHIPTLSTAISSIIAHLLRWQDEFGVCQDVFSILELPMETLETMLVSLSTSIPEAHILRGRIITQRLTALWNERRVIVEQATRLSGSEDEAGRLEERLDDQREIQDSILESFSALLEQLDDVTSAPVRFLGQEFLVSRFLGASLAFSHLRSQQLDISQDISRLERILDRFMDVVEA</sequence>
<protein>
    <submittedName>
        <fullName evidence="1">Uncharacterized protein</fullName>
    </submittedName>
</protein>
<name>A0A2G8S407_9APHY</name>
<dbReference type="Proteomes" id="UP000230002">
    <property type="component" value="Unassembled WGS sequence"/>
</dbReference>
<dbReference type="OrthoDB" id="10490556at2759"/>
<dbReference type="EMBL" id="AYKW01000023">
    <property type="protein sequence ID" value="PIL28475.1"/>
    <property type="molecule type" value="Genomic_DNA"/>
</dbReference>
<proteinExistence type="predicted"/>
<keyword evidence="2" id="KW-1185">Reference proteome</keyword>
<evidence type="ECO:0000313" key="2">
    <source>
        <dbReference type="Proteomes" id="UP000230002"/>
    </source>
</evidence>
<comment type="caution">
    <text evidence="1">The sequence shown here is derived from an EMBL/GenBank/DDBJ whole genome shotgun (WGS) entry which is preliminary data.</text>
</comment>
<reference evidence="1 2" key="1">
    <citation type="journal article" date="2015" name="Sci. Rep.">
        <title>Chromosome-level genome map provides insights into diverse defense mechanisms in the medicinal fungus Ganoderma sinense.</title>
        <authorList>
            <person name="Zhu Y."/>
            <person name="Xu J."/>
            <person name="Sun C."/>
            <person name="Zhou S."/>
            <person name="Xu H."/>
            <person name="Nelson D.R."/>
            <person name="Qian J."/>
            <person name="Song J."/>
            <person name="Luo H."/>
            <person name="Xiang L."/>
            <person name="Li Y."/>
            <person name="Xu Z."/>
            <person name="Ji A."/>
            <person name="Wang L."/>
            <person name="Lu S."/>
            <person name="Hayward A."/>
            <person name="Sun W."/>
            <person name="Li X."/>
            <person name="Schwartz D.C."/>
            <person name="Wang Y."/>
            <person name="Chen S."/>
        </authorList>
    </citation>
    <scope>NUCLEOTIDE SEQUENCE [LARGE SCALE GENOMIC DNA]</scope>
    <source>
        <strain evidence="1 2">ZZ0214-1</strain>
    </source>
</reference>
<accession>A0A2G8S407</accession>
<dbReference type="AlphaFoldDB" id="A0A2G8S407"/>